<reference evidence="2" key="2">
    <citation type="journal article" date="2024" name="Antonie Van Leeuwenhoek">
        <title>Roseihalotalea indica gen. nov., sp. nov., a halophilic Bacteroidetes from mesopelagic Southwest Indian Ocean with higher carbohydrate metabolic potential.</title>
        <authorList>
            <person name="Chen B."/>
            <person name="Zhang M."/>
            <person name="Lin D."/>
            <person name="Ye J."/>
            <person name="Tang K."/>
        </authorList>
    </citation>
    <scope>NUCLEOTIDE SEQUENCE</scope>
    <source>
        <strain evidence="2">TK19036</strain>
    </source>
</reference>
<dbReference type="InterPro" id="IPR012334">
    <property type="entry name" value="Pectin_lyas_fold"/>
</dbReference>
<dbReference type="EMBL" id="CP120682">
    <property type="protein sequence ID" value="WKN35730.1"/>
    <property type="molecule type" value="Genomic_DNA"/>
</dbReference>
<sequence>MINTLAIACTSLFLILNTVLTLSLSAQDAVRPGQFIINPPTLTNLGFEWYLEGDENRNATVEVAYRVSGTQQWKEALPLLRMGDERVIRETEYMDYTVPHQFAGSILNVLPDTEYECRFTMKDPDGVEGESVQITKVKTRAEPKAAADGRVLHVYPAKWTDAKEEPSFTTLQGAYYGAGTGDWSVVQERTVQPGDIIEVHAGLYEADRYQYVNPEGVTFHGTYRLTAKGTAERPIVIRAARDGEVIFDGAGAHTLFDVSATEHHIFEGLTIRNADIAFDAGHKHTLGAKDLTIRNCRLEEVGEGIITEYAGSTNFYLADNVLIGRDDRYRLLGWANSRSLYGENKMYSYIGIKVYGSGHVIEHNAIAYFHDAITVSTYGTPEESQELKAVSIDILNNDIHLMADDFIEADGGVHNIRVMRNRGVNAAQCGLSAQPVFGGPAYFIRNIVYHIPTGCAFKFMSKPVGLYVFQNTVISENTNGQTFSNAHFRNNLFLGTDAPNRPIAVFPNATAYSTSDYNGYRPNNATENNYRWVSPTEGALRDYSITIAENGQEFTSLERFSAASGLDEHSVELGYDIFENLSAPDPQKPSRIYHAVDLSFTLDEEGKAVDAGLRLPNVNDDFQGEAPDLGALELGQPEPVYGPRGEIYNIPFYR</sequence>
<organism evidence="2">
    <name type="scientific">Roseihalotalea indica</name>
    <dbReference type="NCBI Taxonomy" id="2867963"/>
    <lineage>
        <taxon>Bacteria</taxon>
        <taxon>Pseudomonadati</taxon>
        <taxon>Bacteroidota</taxon>
        <taxon>Cytophagia</taxon>
        <taxon>Cytophagales</taxon>
        <taxon>Catalimonadaceae</taxon>
        <taxon>Roseihalotalea</taxon>
    </lineage>
</organism>
<evidence type="ECO:0000313" key="2">
    <source>
        <dbReference type="EMBL" id="WKN35730.1"/>
    </source>
</evidence>
<gene>
    <name evidence="2" type="ORF">K4G66_25515</name>
</gene>
<accession>A0AA49GNB4</accession>
<name>A0AA49GNB4_9BACT</name>
<dbReference type="InterPro" id="IPR011050">
    <property type="entry name" value="Pectin_lyase_fold/virulence"/>
</dbReference>
<protein>
    <recommendedName>
        <fullName evidence="3">Right handed beta helix domain-containing protein</fullName>
    </recommendedName>
</protein>
<dbReference type="SUPFAM" id="SSF51126">
    <property type="entry name" value="Pectin lyase-like"/>
    <property type="match status" value="1"/>
</dbReference>
<dbReference type="AlphaFoldDB" id="A0AA49GNB4"/>
<proteinExistence type="predicted"/>
<feature type="chain" id="PRO_5041350615" description="Right handed beta helix domain-containing protein" evidence="1">
    <location>
        <begin position="29"/>
        <end position="654"/>
    </location>
</feature>
<keyword evidence="1" id="KW-0732">Signal</keyword>
<evidence type="ECO:0008006" key="3">
    <source>
        <dbReference type="Google" id="ProtNLM"/>
    </source>
</evidence>
<dbReference type="Gene3D" id="2.160.20.10">
    <property type="entry name" value="Single-stranded right-handed beta-helix, Pectin lyase-like"/>
    <property type="match status" value="1"/>
</dbReference>
<feature type="signal peptide" evidence="1">
    <location>
        <begin position="1"/>
        <end position="28"/>
    </location>
</feature>
<reference evidence="2" key="1">
    <citation type="journal article" date="2023" name="Comput. Struct. Biotechnol. J.">
        <title>Discovery of a novel marine Bacteroidetes with a rich repertoire of carbohydrate-active enzymes.</title>
        <authorList>
            <person name="Chen B."/>
            <person name="Liu G."/>
            <person name="Chen Q."/>
            <person name="Wang H."/>
            <person name="Liu L."/>
            <person name="Tang K."/>
        </authorList>
    </citation>
    <scope>NUCLEOTIDE SEQUENCE</scope>
    <source>
        <strain evidence="2">TK19036</strain>
    </source>
</reference>
<evidence type="ECO:0000256" key="1">
    <source>
        <dbReference type="SAM" id="SignalP"/>
    </source>
</evidence>